<feature type="region of interest" description="Disordered" evidence="1">
    <location>
        <begin position="19"/>
        <end position="52"/>
    </location>
</feature>
<dbReference type="RefSeq" id="XP_025599559.1">
    <property type="nucleotide sequence ID" value="XM_025741880.1"/>
</dbReference>
<dbReference type="AlphaFoldDB" id="A0A316ZC51"/>
<sequence>MPAKARAPSPALALLSCHGGALGRAGPRRETMRRAGQRREARLSARGASGEL</sequence>
<proteinExistence type="predicted"/>
<accession>A0A316ZC51</accession>
<protein>
    <submittedName>
        <fullName evidence="2">Uncharacterized protein</fullName>
    </submittedName>
</protein>
<evidence type="ECO:0000313" key="2">
    <source>
        <dbReference type="EMBL" id="PWN99280.1"/>
    </source>
</evidence>
<evidence type="ECO:0000256" key="1">
    <source>
        <dbReference type="SAM" id="MobiDB-lite"/>
    </source>
</evidence>
<keyword evidence="3" id="KW-1185">Reference proteome</keyword>
<dbReference type="EMBL" id="KZ819288">
    <property type="protein sequence ID" value="PWN99280.1"/>
    <property type="molecule type" value="Genomic_DNA"/>
</dbReference>
<dbReference type="GeneID" id="37269424"/>
<organism evidence="2 3">
    <name type="scientific">Tilletiopsis washingtonensis</name>
    <dbReference type="NCBI Taxonomy" id="58919"/>
    <lineage>
        <taxon>Eukaryota</taxon>
        <taxon>Fungi</taxon>
        <taxon>Dikarya</taxon>
        <taxon>Basidiomycota</taxon>
        <taxon>Ustilaginomycotina</taxon>
        <taxon>Exobasidiomycetes</taxon>
        <taxon>Entylomatales</taxon>
        <taxon>Entylomatales incertae sedis</taxon>
        <taxon>Tilletiopsis</taxon>
    </lineage>
</organism>
<dbReference type="Proteomes" id="UP000245946">
    <property type="component" value="Unassembled WGS sequence"/>
</dbReference>
<reference evidence="2 3" key="1">
    <citation type="journal article" date="2018" name="Mol. Biol. Evol.">
        <title>Broad Genomic Sampling Reveals a Smut Pathogenic Ancestry of the Fungal Clade Ustilaginomycotina.</title>
        <authorList>
            <person name="Kijpornyongpan T."/>
            <person name="Mondo S.J."/>
            <person name="Barry K."/>
            <person name="Sandor L."/>
            <person name="Lee J."/>
            <person name="Lipzen A."/>
            <person name="Pangilinan J."/>
            <person name="LaButti K."/>
            <person name="Hainaut M."/>
            <person name="Henrissat B."/>
            <person name="Grigoriev I.V."/>
            <person name="Spatafora J.W."/>
            <person name="Aime M.C."/>
        </authorList>
    </citation>
    <scope>NUCLEOTIDE SEQUENCE [LARGE SCALE GENOMIC DNA]</scope>
    <source>
        <strain evidence="2 3">MCA 4186</strain>
    </source>
</reference>
<name>A0A316ZC51_9BASI</name>
<evidence type="ECO:0000313" key="3">
    <source>
        <dbReference type="Proteomes" id="UP000245946"/>
    </source>
</evidence>
<feature type="compositionally biased region" description="Basic and acidic residues" evidence="1">
    <location>
        <begin position="27"/>
        <end position="43"/>
    </location>
</feature>
<gene>
    <name evidence="2" type="ORF">FA09DRAFT_328703</name>
</gene>
<dbReference type="PROSITE" id="PS51257">
    <property type="entry name" value="PROKAR_LIPOPROTEIN"/>
    <property type="match status" value="1"/>
</dbReference>